<reference evidence="3" key="2">
    <citation type="submission" date="2015-01" db="EMBL/GenBank/DDBJ databases">
        <title>Evolutionary Origins and Diversification of the Mycorrhizal Mutualists.</title>
        <authorList>
            <consortium name="DOE Joint Genome Institute"/>
            <consortium name="Mycorrhizal Genomics Consortium"/>
            <person name="Kohler A."/>
            <person name="Kuo A."/>
            <person name="Nagy L.G."/>
            <person name="Floudas D."/>
            <person name="Copeland A."/>
            <person name="Barry K.W."/>
            <person name="Cichocki N."/>
            <person name="Veneault-Fourrey C."/>
            <person name="LaButti K."/>
            <person name="Lindquist E.A."/>
            <person name="Lipzen A."/>
            <person name="Lundell T."/>
            <person name="Morin E."/>
            <person name="Murat C."/>
            <person name="Riley R."/>
            <person name="Ohm R."/>
            <person name="Sun H."/>
            <person name="Tunlid A."/>
            <person name="Henrissat B."/>
            <person name="Grigoriev I.V."/>
            <person name="Hibbett D.S."/>
            <person name="Martin F."/>
        </authorList>
    </citation>
    <scope>NUCLEOTIDE SEQUENCE [LARGE SCALE GENOMIC DNA]</scope>
    <source>
        <strain evidence="3">UH-Slu-Lm8-n1</strain>
    </source>
</reference>
<evidence type="ECO:0000313" key="3">
    <source>
        <dbReference type="Proteomes" id="UP000054485"/>
    </source>
</evidence>
<dbReference type="Proteomes" id="UP000054485">
    <property type="component" value="Unassembled WGS sequence"/>
</dbReference>
<evidence type="ECO:0000313" key="2">
    <source>
        <dbReference type="EMBL" id="KIK48696.1"/>
    </source>
</evidence>
<dbReference type="SUPFAM" id="SSF53474">
    <property type="entry name" value="alpha/beta-Hydrolases"/>
    <property type="match status" value="1"/>
</dbReference>
<proteinExistence type="predicted"/>
<dbReference type="InterPro" id="IPR000073">
    <property type="entry name" value="AB_hydrolase_1"/>
</dbReference>
<dbReference type="Gene3D" id="3.40.50.1820">
    <property type="entry name" value="alpha/beta hydrolase"/>
    <property type="match status" value="1"/>
</dbReference>
<dbReference type="InParanoid" id="A0A0D0B3N3"/>
<evidence type="ECO:0000259" key="1">
    <source>
        <dbReference type="Pfam" id="PF12697"/>
    </source>
</evidence>
<dbReference type="AlphaFoldDB" id="A0A0D0B3N3"/>
<gene>
    <name evidence="2" type="ORF">CY34DRAFT_20632</name>
</gene>
<dbReference type="InterPro" id="IPR029058">
    <property type="entry name" value="AB_hydrolase_fold"/>
</dbReference>
<reference evidence="2 3" key="1">
    <citation type="submission" date="2014-04" db="EMBL/GenBank/DDBJ databases">
        <authorList>
            <consortium name="DOE Joint Genome Institute"/>
            <person name="Kuo A."/>
            <person name="Ruytinx J."/>
            <person name="Rineau F."/>
            <person name="Colpaert J."/>
            <person name="Kohler A."/>
            <person name="Nagy L.G."/>
            <person name="Floudas D."/>
            <person name="Copeland A."/>
            <person name="Barry K.W."/>
            <person name="Cichocki N."/>
            <person name="Veneault-Fourrey C."/>
            <person name="LaButti K."/>
            <person name="Lindquist E.A."/>
            <person name="Lipzen A."/>
            <person name="Lundell T."/>
            <person name="Morin E."/>
            <person name="Murat C."/>
            <person name="Sun H."/>
            <person name="Tunlid A."/>
            <person name="Henrissat B."/>
            <person name="Grigoriev I.V."/>
            <person name="Hibbett D.S."/>
            <person name="Martin F."/>
            <person name="Nordberg H.P."/>
            <person name="Cantor M.N."/>
            <person name="Hua S.X."/>
        </authorList>
    </citation>
    <scope>NUCLEOTIDE SEQUENCE [LARGE SCALE GENOMIC DNA]</scope>
    <source>
        <strain evidence="2 3">UH-Slu-Lm8-n1</strain>
    </source>
</reference>
<sequence>MSTDIVSFEERFLPLRDGRTLAYEEAGNLSSKTVVLYLHGFFTVGDASQTSHVLLNKNVHFITPTLPGWGNTSPPPPSTPYRDCLTSDMTMLLSHLYPDSNGRDIKLYIAGGSLGTVPAQILYGASYDKFPFGRCISGMLLLGAFSPFRHHKDYAKHMTWTQYILPGPIGHYIPFNLLTHLMKFVLSRKLTTIEGAEASLRETVFDPMDQAEREEFAKWSEEHGMVPEDTVRKMAKNVMRSISKSWAGFMLTPPLLHSDWGFRPDALDEEHSRPPVLLTASKDDDMSPVAYAHYLAANYKNARIKDVEGGHMSILYYMDEVWAEFLADEQ</sequence>
<protein>
    <recommendedName>
        <fullName evidence="1">AB hydrolase-1 domain-containing protein</fullName>
    </recommendedName>
</protein>
<dbReference type="EMBL" id="KN835136">
    <property type="protein sequence ID" value="KIK48696.1"/>
    <property type="molecule type" value="Genomic_DNA"/>
</dbReference>
<feature type="domain" description="AB hydrolase-1" evidence="1">
    <location>
        <begin position="35"/>
        <end position="321"/>
    </location>
</feature>
<organism evidence="2 3">
    <name type="scientific">Suillus luteus UH-Slu-Lm8-n1</name>
    <dbReference type="NCBI Taxonomy" id="930992"/>
    <lineage>
        <taxon>Eukaryota</taxon>
        <taxon>Fungi</taxon>
        <taxon>Dikarya</taxon>
        <taxon>Basidiomycota</taxon>
        <taxon>Agaricomycotina</taxon>
        <taxon>Agaricomycetes</taxon>
        <taxon>Agaricomycetidae</taxon>
        <taxon>Boletales</taxon>
        <taxon>Suillineae</taxon>
        <taxon>Suillaceae</taxon>
        <taxon>Suillus</taxon>
    </lineage>
</organism>
<dbReference type="Pfam" id="PF12697">
    <property type="entry name" value="Abhydrolase_6"/>
    <property type="match status" value="1"/>
</dbReference>
<name>A0A0D0B3N3_9AGAM</name>
<dbReference type="HOGENOM" id="CLU_071634_0_0_1"/>
<keyword evidence="3" id="KW-1185">Reference proteome</keyword>
<accession>A0A0D0B3N3</accession>
<dbReference type="OrthoDB" id="294702at2759"/>